<protein>
    <recommendedName>
        <fullName evidence="4">Uracil phosphoribosyltransferase</fullName>
    </recommendedName>
</protein>
<comment type="caution">
    <text evidence="2">The sequence shown here is derived from an EMBL/GenBank/DDBJ whole genome shotgun (WGS) entry which is preliminary data.</text>
</comment>
<gene>
    <name evidence="2" type="ORF">ABID46_001110</name>
</gene>
<dbReference type="Proteomes" id="UP001549146">
    <property type="component" value="Unassembled WGS sequence"/>
</dbReference>
<proteinExistence type="predicted"/>
<accession>A0ABV2LSJ1</accession>
<feature type="transmembrane region" description="Helical" evidence="1">
    <location>
        <begin position="32"/>
        <end position="50"/>
    </location>
</feature>
<reference evidence="2 3" key="1">
    <citation type="submission" date="2024-06" db="EMBL/GenBank/DDBJ databases">
        <title>Genomic Encyclopedia of Type Strains, Phase IV (KMG-IV): sequencing the most valuable type-strain genomes for metagenomic binning, comparative biology and taxonomic classification.</title>
        <authorList>
            <person name="Goeker M."/>
        </authorList>
    </citation>
    <scope>NUCLEOTIDE SEQUENCE [LARGE SCALE GENOMIC DNA]</scope>
    <source>
        <strain evidence="2 3">DSM 29388</strain>
    </source>
</reference>
<evidence type="ECO:0008006" key="4">
    <source>
        <dbReference type="Google" id="ProtNLM"/>
    </source>
</evidence>
<keyword evidence="1" id="KW-1133">Transmembrane helix</keyword>
<name>A0ABV2LSJ1_9FLAO</name>
<evidence type="ECO:0000313" key="3">
    <source>
        <dbReference type="Proteomes" id="UP001549146"/>
    </source>
</evidence>
<keyword evidence="1" id="KW-0812">Transmembrane</keyword>
<sequence length="63" mass="7503">MGLITDIFFGIANFFKWIFENTLEPIGVGMDWLLFIIGMVMMGWWLYKLVQFGNDNEKDYEGW</sequence>
<dbReference type="EMBL" id="JBEPMO010000004">
    <property type="protein sequence ID" value="MET3731541.1"/>
    <property type="molecule type" value="Genomic_DNA"/>
</dbReference>
<keyword evidence="3" id="KW-1185">Reference proteome</keyword>
<evidence type="ECO:0000256" key="1">
    <source>
        <dbReference type="SAM" id="Phobius"/>
    </source>
</evidence>
<organism evidence="2 3">
    <name type="scientific">Moheibacter stercoris</name>
    <dbReference type="NCBI Taxonomy" id="1628251"/>
    <lineage>
        <taxon>Bacteria</taxon>
        <taxon>Pseudomonadati</taxon>
        <taxon>Bacteroidota</taxon>
        <taxon>Flavobacteriia</taxon>
        <taxon>Flavobacteriales</taxon>
        <taxon>Weeksellaceae</taxon>
        <taxon>Moheibacter</taxon>
    </lineage>
</organism>
<evidence type="ECO:0000313" key="2">
    <source>
        <dbReference type="EMBL" id="MET3731541.1"/>
    </source>
</evidence>
<dbReference type="RefSeq" id="WP_354507896.1">
    <property type="nucleotide sequence ID" value="NZ_JBEPMO010000004.1"/>
</dbReference>
<keyword evidence="1" id="KW-0472">Membrane</keyword>